<name>A0A0V8GBW1_9BACL</name>
<reference evidence="6 7" key="1">
    <citation type="journal article" date="2015" name="Int. J. Syst. Evol. Microbiol.">
        <title>Exiguobacterium enclense sp. nov., isolated from sediment.</title>
        <authorList>
            <person name="Dastager S.G."/>
            <person name="Mawlankar R."/>
            <person name="Sonalkar V.V."/>
            <person name="Thorat M.N."/>
            <person name="Mual P."/>
            <person name="Verma A."/>
            <person name="Krishnamurthi S."/>
            <person name="Tang S.K."/>
            <person name="Li W.J."/>
        </authorList>
    </citation>
    <scope>NUCLEOTIDE SEQUENCE [LARGE SCALE GENOMIC DNA]</scope>
    <source>
        <strain evidence="6 7">NIO-1109</strain>
    </source>
</reference>
<dbReference type="GO" id="GO:0003700">
    <property type="term" value="F:DNA-binding transcription factor activity"/>
    <property type="evidence" value="ECO:0007669"/>
    <property type="project" value="InterPro"/>
</dbReference>
<keyword evidence="2" id="KW-0805">Transcription regulation</keyword>
<protein>
    <recommendedName>
        <fullName evidence="5">HTH merR-type domain-containing protein</fullName>
    </recommendedName>
</protein>
<dbReference type="OrthoDB" id="9773308at2"/>
<feature type="domain" description="HTH merR-type" evidence="5">
    <location>
        <begin position="3"/>
        <end position="73"/>
    </location>
</feature>
<proteinExistence type="predicted"/>
<dbReference type="RefSeq" id="WP_058265801.1">
    <property type="nucleotide sequence ID" value="NZ_FMYN01000006.1"/>
</dbReference>
<dbReference type="PANTHER" id="PTHR30204">
    <property type="entry name" value="REDOX-CYCLING DRUG-SENSING TRANSCRIPTIONAL ACTIVATOR SOXR"/>
    <property type="match status" value="1"/>
</dbReference>
<dbReference type="Gene3D" id="1.10.1660.10">
    <property type="match status" value="1"/>
</dbReference>
<evidence type="ECO:0000313" key="6">
    <source>
        <dbReference type="EMBL" id="KSU47776.1"/>
    </source>
</evidence>
<dbReference type="AlphaFoldDB" id="A0A0V8GBW1"/>
<dbReference type="SUPFAM" id="SSF46955">
    <property type="entry name" value="Putative DNA-binding domain"/>
    <property type="match status" value="1"/>
</dbReference>
<evidence type="ECO:0000256" key="1">
    <source>
        <dbReference type="ARBA" id="ARBA00022491"/>
    </source>
</evidence>
<sequence>MSLFKIGEAAKQSGIPASTLRYYDQIGLIRSRQIDPHSKYRYYTQHDITHMKIVQHLRRMDFSLEEVQLFLNERDMNLQLGLLDKKKQEIKLKRLALLQTEKEVHRRIESIEKELISTTITKKDSWEIVVKHFDERPILSKRKIFDRGGIDIYQDAFLQLLKENSFEDVPVTSLVLQHHHIQLNEEFSHFERHLPEIDLEVGMLLPSMTFPFQNATLPSGSYACIVSRGMAGKERFRKLYSFLQEWLQENNYKVEGPLIDIVLTDLTQLTAIDYTEDILSETQFRITPNNA</sequence>
<dbReference type="InterPro" id="IPR009061">
    <property type="entry name" value="DNA-bd_dom_put_sf"/>
</dbReference>
<evidence type="ECO:0000256" key="4">
    <source>
        <dbReference type="ARBA" id="ARBA00023163"/>
    </source>
</evidence>
<dbReference type="SMART" id="SM00422">
    <property type="entry name" value="HTH_MERR"/>
    <property type="match status" value="1"/>
</dbReference>
<dbReference type="EMBL" id="LNQL01000006">
    <property type="protein sequence ID" value="KSU47776.1"/>
    <property type="molecule type" value="Genomic_DNA"/>
</dbReference>
<dbReference type="InterPro" id="IPR047057">
    <property type="entry name" value="MerR_fam"/>
</dbReference>
<keyword evidence="1" id="KW-0678">Repressor</keyword>
<evidence type="ECO:0000256" key="3">
    <source>
        <dbReference type="ARBA" id="ARBA00023125"/>
    </source>
</evidence>
<keyword evidence="4" id="KW-0804">Transcription</keyword>
<organism evidence="6 7">
    <name type="scientific">Exiguobacterium indicum</name>
    <dbReference type="NCBI Taxonomy" id="296995"/>
    <lineage>
        <taxon>Bacteria</taxon>
        <taxon>Bacillati</taxon>
        <taxon>Bacillota</taxon>
        <taxon>Bacilli</taxon>
        <taxon>Bacillales</taxon>
        <taxon>Bacillales Family XII. Incertae Sedis</taxon>
        <taxon>Exiguobacterium</taxon>
    </lineage>
</organism>
<dbReference type="Pfam" id="PF13411">
    <property type="entry name" value="MerR_1"/>
    <property type="match status" value="1"/>
</dbReference>
<dbReference type="PANTHER" id="PTHR30204:SF69">
    <property type="entry name" value="MERR-FAMILY TRANSCRIPTIONAL REGULATOR"/>
    <property type="match status" value="1"/>
</dbReference>
<dbReference type="InterPro" id="IPR000551">
    <property type="entry name" value="MerR-type_HTH_dom"/>
</dbReference>
<accession>A0A0V8GBW1</accession>
<comment type="caution">
    <text evidence="6">The sequence shown here is derived from an EMBL/GenBank/DDBJ whole genome shotgun (WGS) entry which is preliminary data.</text>
</comment>
<dbReference type="InterPro" id="IPR011256">
    <property type="entry name" value="Reg_factor_effector_dom_sf"/>
</dbReference>
<dbReference type="Gene3D" id="3.20.80.10">
    <property type="entry name" value="Regulatory factor, effector binding domain"/>
    <property type="match status" value="1"/>
</dbReference>
<evidence type="ECO:0000259" key="5">
    <source>
        <dbReference type="PROSITE" id="PS50937"/>
    </source>
</evidence>
<evidence type="ECO:0000256" key="2">
    <source>
        <dbReference type="ARBA" id="ARBA00023015"/>
    </source>
</evidence>
<gene>
    <name evidence="6" type="ORF">AS033_14015</name>
</gene>
<dbReference type="PROSITE" id="PS50937">
    <property type="entry name" value="HTH_MERR_2"/>
    <property type="match status" value="1"/>
</dbReference>
<dbReference type="SUPFAM" id="SSF55136">
    <property type="entry name" value="Probable bacterial effector-binding domain"/>
    <property type="match status" value="1"/>
</dbReference>
<evidence type="ECO:0000313" key="7">
    <source>
        <dbReference type="Proteomes" id="UP000053797"/>
    </source>
</evidence>
<dbReference type="Proteomes" id="UP000053797">
    <property type="component" value="Unassembled WGS sequence"/>
</dbReference>
<keyword evidence="3" id="KW-0238">DNA-binding</keyword>
<dbReference type="GO" id="GO:0003677">
    <property type="term" value="F:DNA binding"/>
    <property type="evidence" value="ECO:0007669"/>
    <property type="project" value="UniProtKB-KW"/>
</dbReference>